<reference evidence="3 4" key="1">
    <citation type="submission" date="2019-08" db="EMBL/GenBank/DDBJ databases">
        <title>In-depth cultivation of the pig gut microbiome towards novel bacterial diversity and tailored functional studies.</title>
        <authorList>
            <person name="Wylensek D."/>
            <person name="Hitch T.C.A."/>
            <person name="Clavel T."/>
        </authorList>
    </citation>
    <scope>NUCLEOTIDE SEQUENCE [LARGE SCALE GENOMIC DNA]</scope>
    <source>
        <strain evidence="3 4">WCA-693-APC-5D-A</strain>
    </source>
</reference>
<dbReference type="Pfam" id="PF07261">
    <property type="entry name" value="DnaB_2"/>
    <property type="match status" value="1"/>
</dbReference>
<dbReference type="SUPFAM" id="SSF158499">
    <property type="entry name" value="DnaD domain-like"/>
    <property type="match status" value="1"/>
</dbReference>
<feature type="domain" description="DnaB/C C-terminal" evidence="2">
    <location>
        <begin position="202"/>
        <end position="270"/>
    </location>
</feature>
<proteinExistence type="inferred from homology"/>
<dbReference type="InterPro" id="IPR034829">
    <property type="entry name" value="DnaD-like_sf"/>
</dbReference>
<accession>A0A6I2UK07</accession>
<dbReference type="EMBL" id="VUNR01000044">
    <property type="protein sequence ID" value="MSU09969.1"/>
    <property type="molecule type" value="Genomic_DNA"/>
</dbReference>
<evidence type="ECO:0000313" key="4">
    <source>
        <dbReference type="Proteomes" id="UP000433181"/>
    </source>
</evidence>
<evidence type="ECO:0000259" key="2">
    <source>
        <dbReference type="Pfam" id="PF07261"/>
    </source>
</evidence>
<keyword evidence="4" id="KW-1185">Reference proteome</keyword>
<dbReference type="InterPro" id="IPR006343">
    <property type="entry name" value="DnaB/C_C"/>
</dbReference>
<evidence type="ECO:0000313" key="3">
    <source>
        <dbReference type="EMBL" id="MSU09969.1"/>
    </source>
</evidence>
<comment type="caution">
    <text evidence="3">The sequence shown here is derived from an EMBL/GenBank/DDBJ whole genome shotgun (WGS) entry which is preliminary data.</text>
</comment>
<dbReference type="InterPro" id="IPR053162">
    <property type="entry name" value="DnaD"/>
</dbReference>
<sequence>MSKKINYISHLNGFMQRRVYDLLSPSATTLYLVIFDAFNKSCWNFEWLKLPTRELLYRTGLSSTHTLASSRKLLMDLGYIEFQLVKHGGKVYSAYKINPLDSSGMFIDKDNEHNVEINDNSVAEFNYNVVDNSVDNVVDNVIHSCSTATHPATESATHSASHPATESATHPATVYIYKKEKEKIKKVKKEDEDGGQLQALCDAYEDYRSKPISPKDRQKISAYLSEYGFDAMLEAMEIMVQKKAASIDYCGGILKNMHNDIQKQKEEAIAAGWQLA</sequence>
<organism evidence="3 4">
    <name type="scientific">Anaerovibrio slackiae</name>
    <dbReference type="NCBI Taxonomy" id="2652309"/>
    <lineage>
        <taxon>Bacteria</taxon>
        <taxon>Bacillati</taxon>
        <taxon>Bacillota</taxon>
        <taxon>Negativicutes</taxon>
        <taxon>Selenomonadales</taxon>
        <taxon>Selenomonadaceae</taxon>
        <taxon>Anaerovibrio</taxon>
    </lineage>
</organism>
<dbReference type="AlphaFoldDB" id="A0A6I2UK07"/>
<dbReference type="GeneID" id="96779931"/>
<evidence type="ECO:0000256" key="1">
    <source>
        <dbReference type="ARBA" id="ARBA00093462"/>
    </source>
</evidence>
<dbReference type="Proteomes" id="UP000433181">
    <property type="component" value="Unassembled WGS sequence"/>
</dbReference>
<dbReference type="Gene3D" id="1.10.10.630">
    <property type="entry name" value="DnaD domain-like"/>
    <property type="match status" value="1"/>
</dbReference>
<dbReference type="RefSeq" id="WP_154408134.1">
    <property type="nucleotide sequence ID" value="NZ_VUNR01000044.1"/>
</dbReference>
<comment type="similarity">
    <text evidence="1">Belongs to the DnaB/DnaD family.</text>
</comment>
<dbReference type="PANTHER" id="PTHR37293:SF5">
    <property type="entry name" value="DNA REPLICATION PROTEIN"/>
    <property type="match status" value="1"/>
</dbReference>
<gene>
    <name evidence="3" type="ORF">FYJ84_13435</name>
</gene>
<name>A0A6I2UK07_9FIRM</name>
<dbReference type="PANTHER" id="PTHR37293">
    <property type="entry name" value="PHAGE REPLICATION PROTEIN-RELATED"/>
    <property type="match status" value="1"/>
</dbReference>
<protein>
    <recommendedName>
        <fullName evidence="2">DnaB/C C-terminal domain-containing protein</fullName>
    </recommendedName>
</protein>